<evidence type="ECO:0000313" key="4">
    <source>
        <dbReference type="Proteomes" id="UP001528912"/>
    </source>
</evidence>
<comment type="caution">
    <text evidence="3">The sequence shown here is derived from an EMBL/GenBank/DDBJ whole genome shotgun (WGS) entry which is preliminary data.</text>
</comment>
<keyword evidence="1" id="KW-1003">Cell membrane</keyword>
<evidence type="ECO:0000313" key="3">
    <source>
        <dbReference type="EMBL" id="MDF8263878.1"/>
    </source>
</evidence>
<protein>
    <recommendedName>
        <fullName evidence="1">Putative membrane protein insertion efficiency factor</fullName>
    </recommendedName>
</protein>
<dbReference type="PANTHER" id="PTHR33383:SF1">
    <property type="entry name" value="MEMBRANE PROTEIN INSERTION EFFICIENCY FACTOR-RELATED"/>
    <property type="match status" value="1"/>
</dbReference>
<proteinExistence type="inferred from homology"/>
<keyword evidence="1" id="KW-0472">Membrane</keyword>
<dbReference type="HAMAP" id="MF_00386">
    <property type="entry name" value="UPF0161_YidD"/>
    <property type="match status" value="1"/>
</dbReference>
<comment type="similarity">
    <text evidence="1">Belongs to the UPF0161 family.</text>
</comment>
<dbReference type="InterPro" id="IPR002696">
    <property type="entry name" value="Membr_insert_effic_factor_YidD"/>
</dbReference>
<gene>
    <name evidence="3" type="primary">yidD</name>
    <name evidence="3" type="ORF">P4R38_06445</name>
</gene>
<dbReference type="EMBL" id="JAROAV010000023">
    <property type="protein sequence ID" value="MDF8263878.1"/>
    <property type="molecule type" value="Genomic_DNA"/>
</dbReference>
<dbReference type="SMART" id="SM01234">
    <property type="entry name" value="Haemolytic"/>
    <property type="match status" value="1"/>
</dbReference>
<comment type="subcellular location">
    <subcellularLocation>
        <location evidence="1">Cell membrane</location>
        <topology evidence="1">Peripheral membrane protein</topology>
        <orientation evidence="1">Cytoplasmic side</orientation>
    </subcellularLocation>
</comment>
<reference evidence="3 4" key="1">
    <citation type="submission" date="2023-03" db="EMBL/GenBank/DDBJ databases">
        <title>YIM 133296 draft genome.</title>
        <authorList>
            <person name="Xiong L."/>
        </authorList>
    </citation>
    <scope>NUCLEOTIDE SEQUENCE [LARGE SCALE GENOMIC DNA]</scope>
    <source>
        <strain evidence="3 4">YIM 133296</strain>
    </source>
</reference>
<dbReference type="Proteomes" id="UP001528912">
    <property type="component" value="Unassembled WGS sequence"/>
</dbReference>
<name>A0ABT6C5P4_9MICO</name>
<dbReference type="NCBIfam" id="TIGR00278">
    <property type="entry name" value="membrane protein insertion efficiency factor YidD"/>
    <property type="match status" value="1"/>
</dbReference>
<dbReference type="PANTHER" id="PTHR33383">
    <property type="entry name" value="MEMBRANE PROTEIN INSERTION EFFICIENCY FACTOR-RELATED"/>
    <property type="match status" value="1"/>
</dbReference>
<sequence>MSEPRGSRAAGIAALPLIWLVQIYQRLISPLTPPSCRFTPSCSAYAVTALRRFGPIKGTWLAVRRLLRCNPWNPGGVDHVPQRGDRPASGTTRPSPLHHPH</sequence>
<dbReference type="RefSeq" id="WP_275237857.1">
    <property type="nucleotide sequence ID" value="NZ_JARFJC010000018.1"/>
</dbReference>
<evidence type="ECO:0000256" key="1">
    <source>
        <dbReference type="HAMAP-Rule" id="MF_00386"/>
    </source>
</evidence>
<accession>A0ABT6C5P4</accession>
<organism evidence="3 4">
    <name type="scientific">Luteipulveratus flavus</name>
    <dbReference type="NCBI Taxonomy" id="3031728"/>
    <lineage>
        <taxon>Bacteria</taxon>
        <taxon>Bacillati</taxon>
        <taxon>Actinomycetota</taxon>
        <taxon>Actinomycetes</taxon>
        <taxon>Micrococcales</taxon>
        <taxon>Dermacoccaceae</taxon>
        <taxon>Luteipulveratus</taxon>
    </lineage>
</organism>
<feature type="region of interest" description="Disordered" evidence="2">
    <location>
        <begin position="73"/>
        <end position="101"/>
    </location>
</feature>
<comment type="function">
    <text evidence="1">Could be involved in insertion of integral membrane proteins into the membrane.</text>
</comment>
<keyword evidence="4" id="KW-1185">Reference proteome</keyword>
<dbReference type="Pfam" id="PF01809">
    <property type="entry name" value="YidD"/>
    <property type="match status" value="1"/>
</dbReference>
<evidence type="ECO:0000256" key="2">
    <source>
        <dbReference type="SAM" id="MobiDB-lite"/>
    </source>
</evidence>